<evidence type="ECO:0000313" key="9">
    <source>
        <dbReference type="Proteomes" id="UP000013776"/>
    </source>
</evidence>
<dbReference type="GO" id="GO:0000055">
    <property type="term" value="P:ribosomal large subunit export from nucleus"/>
    <property type="evidence" value="ECO:0007669"/>
    <property type="project" value="InterPro"/>
</dbReference>
<keyword evidence="2" id="KW-0813">Transport</keyword>
<dbReference type="InterPro" id="IPR037700">
    <property type="entry name" value="NUP88/NUP82"/>
</dbReference>
<evidence type="ECO:0000256" key="2">
    <source>
        <dbReference type="ARBA" id="ARBA00022448"/>
    </source>
</evidence>
<dbReference type="EMBL" id="CAHR02000007">
    <property type="protein sequence ID" value="CCG85141.1"/>
    <property type="molecule type" value="Genomic_DNA"/>
</dbReference>
<dbReference type="PANTHER" id="PTHR13257">
    <property type="entry name" value="NUCLEOPORIN NUP84-RELATED"/>
    <property type="match status" value="1"/>
</dbReference>
<evidence type="ECO:0000256" key="5">
    <source>
        <dbReference type="ARBA" id="ARBA00023010"/>
    </source>
</evidence>
<dbReference type="PANTHER" id="PTHR13257:SF0">
    <property type="entry name" value="NUCLEAR PORE COMPLEX PROTEIN NUP88"/>
    <property type="match status" value="1"/>
</dbReference>
<dbReference type="GO" id="GO:0006406">
    <property type="term" value="P:mRNA export from nucleus"/>
    <property type="evidence" value="ECO:0007669"/>
    <property type="project" value="TreeGrafter"/>
</dbReference>
<evidence type="ECO:0000256" key="1">
    <source>
        <dbReference type="ARBA" id="ARBA00004567"/>
    </source>
</evidence>
<reference evidence="8 9" key="1">
    <citation type="journal article" date="2013" name="MBio">
        <title>Genome sequencing of the plant pathogen Taphrina deformans, the causal agent of peach leaf curl.</title>
        <authorList>
            <person name="Cisse O.H."/>
            <person name="Almeida J.M.G.C.F."/>
            <person name="Fonseca A."/>
            <person name="Kumar A.A."/>
            <person name="Salojaervi J."/>
            <person name="Overmyer K."/>
            <person name="Hauser P.M."/>
            <person name="Pagni M."/>
        </authorList>
    </citation>
    <scope>NUCLEOTIDE SEQUENCE [LARGE SCALE GENOMIC DNA]</scope>
    <source>
        <strain evidence="9">PYCC 5710 / ATCC 11124 / CBS 356.35 / IMI 108563 / JCM 9778 / NBRC 8474</strain>
    </source>
</reference>
<protein>
    <submittedName>
        <fullName evidence="8">Nucleoporin Nup82</fullName>
    </submittedName>
</protein>
<dbReference type="AlphaFoldDB" id="R4XPK1"/>
<accession>R4XPK1</accession>
<dbReference type="GO" id="GO:0000056">
    <property type="term" value="P:ribosomal small subunit export from nucleus"/>
    <property type="evidence" value="ECO:0007669"/>
    <property type="project" value="InterPro"/>
</dbReference>
<keyword evidence="9" id="KW-1185">Reference proteome</keyword>
<dbReference type="GO" id="GO:0005643">
    <property type="term" value="C:nuclear pore"/>
    <property type="evidence" value="ECO:0007669"/>
    <property type="project" value="UniProtKB-SubCell"/>
</dbReference>
<name>R4XPK1_TAPDE</name>
<evidence type="ECO:0000256" key="7">
    <source>
        <dbReference type="ARBA" id="ARBA00023242"/>
    </source>
</evidence>
<keyword evidence="5" id="KW-0811">Translocation</keyword>
<keyword evidence="4" id="KW-0653">Protein transport</keyword>
<keyword evidence="7" id="KW-0539">Nucleus</keyword>
<evidence type="ECO:0000313" key="8">
    <source>
        <dbReference type="EMBL" id="CCG85141.1"/>
    </source>
</evidence>
<keyword evidence="6" id="KW-0906">Nuclear pore complex</keyword>
<gene>
    <name evidence="8" type="ORF">TAPDE_000300</name>
</gene>
<evidence type="ECO:0000256" key="4">
    <source>
        <dbReference type="ARBA" id="ARBA00022927"/>
    </source>
</evidence>
<dbReference type="STRING" id="1097556.R4XPK1"/>
<dbReference type="OrthoDB" id="341482at2759"/>
<comment type="caution">
    <text evidence="8">The sequence shown here is derived from an EMBL/GenBank/DDBJ whole genome shotgun (WGS) entry which is preliminary data.</text>
</comment>
<organism evidence="8 9">
    <name type="scientific">Taphrina deformans (strain PYCC 5710 / ATCC 11124 / CBS 356.35 / IMI 108563 / JCM 9778 / NBRC 8474)</name>
    <name type="common">Peach leaf curl fungus</name>
    <name type="synonym">Lalaria deformans</name>
    <dbReference type="NCBI Taxonomy" id="1097556"/>
    <lineage>
        <taxon>Eukaryota</taxon>
        <taxon>Fungi</taxon>
        <taxon>Dikarya</taxon>
        <taxon>Ascomycota</taxon>
        <taxon>Taphrinomycotina</taxon>
        <taxon>Taphrinomycetes</taxon>
        <taxon>Taphrinales</taxon>
        <taxon>Taphrinaceae</taxon>
        <taxon>Taphrina</taxon>
    </lineage>
</organism>
<evidence type="ECO:0000256" key="6">
    <source>
        <dbReference type="ARBA" id="ARBA00023132"/>
    </source>
</evidence>
<dbReference type="eggNOG" id="ENOG502QUNM">
    <property type="taxonomic scope" value="Eukaryota"/>
</dbReference>
<proteinExistence type="predicted"/>
<dbReference type="GO" id="GO:0017056">
    <property type="term" value="F:structural constituent of nuclear pore"/>
    <property type="evidence" value="ECO:0007669"/>
    <property type="project" value="InterPro"/>
</dbReference>
<sequence>MGDLSTWHKQITKHRLFEHLSKPDSQIVHPSLLAVSGAEIFLATASHVRYTDASCMRDYIELDIDGMDFEITTLTLNRTRSLLIIAGESKVLAIFLPRVLRQLQRRLKAYVIGDYSKGTVVQAEIHPYCSADTSVVILSSDGYLRLYEFNISFESPELVVDLLGESIRRTKSLYSLGDVGDMLPTRFCFGTDGDGWTAFTVFTLFNNGDVIAVCPLLPRTCLITDDHAKLFATHIADGGQQCSALATKIVQAIDRGDRGPLGVTFLRPTKLFAPTVLAPLLFAPAPLEFSKVEVAATGICFLPTQPLNVLSVACDGKVDVCAMAQSITPNPKEAVQVTVHESIVLPGTLGPRLLQNTFSATNSSFFILHNNGAHEVETKHWLNDIAQSFESQSDQQIRDAAREDISSEVTVLLDSQKLGLLGCATLENDLEYFLLGLSSDTSAQLLPLNDPSVLLPLEETTAHKSEKDTTSDSLIPSYQSLLTTPAYRPQNTAHGAKIVVPPGISHKQIKSDVETLQFMAKFVLQARKELEALMSNYIAMHRRLAVQNKEFSRQQKKVDSIKLSQDNFDSTLPSRIEQVKIRQDNLEKRLARISQELIDKHSPRLSDAERRYFQELDRVRVSLSGTRGLIARATIAENQFKQLRPLINATNKKDTLEDSVTGPRESPLRTTQLTSIKDRIQCNEDVLSKTKSKIERLSRLAAIS</sequence>
<comment type="subcellular location">
    <subcellularLocation>
        <location evidence="1">Nucleus</location>
        <location evidence="1">Nuclear pore complex</location>
    </subcellularLocation>
</comment>
<dbReference type="VEuPathDB" id="FungiDB:TAPDE_000300"/>
<evidence type="ECO:0000256" key="3">
    <source>
        <dbReference type="ARBA" id="ARBA00022816"/>
    </source>
</evidence>
<dbReference type="GO" id="GO:0006606">
    <property type="term" value="P:protein import into nucleus"/>
    <property type="evidence" value="ECO:0007669"/>
    <property type="project" value="TreeGrafter"/>
</dbReference>
<keyword evidence="3" id="KW-0509">mRNA transport</keyword>
<dbReference type="Proteomes" id="UP000013776">
    <property type="component" value="Unassembled WGS sequence"/>
</dbReference>